<protein>
    <submittedName>
        <fullName evidence="1">Uncharacterized protein</fullName>
    </submittedName>
</protein>
<proteinExistence type="predicted"/>
<sequence length="78" mass="8331">MGAADPCPLEGQRGTTALFLLPHVRLVDLPIGLSTSPTRSSHCLVSSTLCHQTKRCRLRDDVCQAVSSGVDAVEREVA</sequence>
<name>A0A7R9DHW4_TIMPO</name>
<gene>
    <name evidence="1" type="ORF">TPSB3V08_LOCUS10084</name>
</gene>
<accession>A0A7R9DHW4</accession>
<organism evidence="1">
    <name type="scientific">Timema poppense</name>
    <name type="common">Walking stick</name>
    <dbReference type="NCBI Taxonomy" id="170557"/>
    <lineage>
        <taxon>Eukaryota</taxon>
        <taxon>Metazoa</taxon>
        <taxon>Ecdysozoa</taxon>
        <taxon>Arthropoda</taxon>
        <taxon>Hexapoda</taxon>
        <taxon>Insecta</taxon>
        <taxon>Pterygota</taxon>
        <taxon>Neoptera</taxon>
        <taxon>Polyneoptera</taxon>
        <taxon>Phasmatodea</taxon>
        <taxon>Timematodea</taxon>
        <taxon>Timematoidea</taxon>
        <taxon>Timematidae</taxon>
        <taxon>Timema</taxon>
    </lineage>
</organism>
<dbReference type="AlphaFoldDB" id="A0A7R9DHW4"/>
<dbReference type="EMBL" id="OD008696">
    <property type="protein sequence ID" value="CAD7415061.1"/>
    <property type="molecule type" value="Genomic_DNA"/>
</dbReference>
<evidence type="ECO:0000313" key="1">
    <source>
        <dbReference type="EMBL" id="CAD7415061.1"/>
    </source>
</evidence>
<reference evidence="1" key="1">
    <citation type="submission" date="2020-11" db="EMBL/GenBank/DDBJ databases">
        <authorList>
            <person name="Tran Van P."/>
        </authorList>
    </citation>
    <scope>NUCLEOTIDE SEQUENCE</scope>
</reference>